<reference evidence="1" key="1">
    <citation type="journal article" date="2021" name="PeerJ">
        <title>Extensive microbial diversity within the chicken gut microbiome revealed by metagenomics and culture.</title>
        <authorList>
            <person name="Gilroy R."/>
            <person name="Ravi A."/>
            <person name="Getino M."/>
            <person name="Pursley I."/>
            <person name="Horton D.L."/>
            <person name="Alikhan N.F."/>
            <person name="Baker D."/>
            <person name="Gharbi K."/>
            <person name="Hall N."/>
            <person name="Watson M."/>
            <person name="Adriaenssens E.M."/>
            <person name="Foster-Nyarko E."/>
            <person name="Jarju S."/>
            <person name="Secka A."/>
            <person name="Antonio M."/>
            <person name="Oren A."/>
            <person name="Chaudhuri R.R."/>
            <person name="La Ragione R."/>
            <person name="Hildebrand F."/>
            <person name="Pallen M.J."/>
        </authorList>
    </citation>
    <scope>NUCLEOTIDE SEQUENCE</scope>
    <source>
        <strain evidence="1">CHK160-9182</strain>
    </source>
</reference>
<proteinExistence type="predicted"/>
<dbReference type="AlphaFoldDB" id="A0A9D1Q3I7"/>
<dbReference type="EMBL" id="DXHP01000030">
    <property type="protein sequence ID" value="HIW05932.1"/>
    <property type="molecule type" value="Genomic_DNA"/>
</dbReference>
<evidence type="ECO:0000313" key="2">
    <source>
        <dbReference type="Proteomes" id="UP000823934"/>
    </source>
</evidence>
<gene>
    <name evidence="1" type="ORF">H9889_01195</name>
</gene>
<accession>A0A9D1Q3I7</accession>
<sequence>MKLGQKKKLPQEANIFDKEKVQAEIDLQVKVTQQFDRTRQDMKQIINEKIDKYKKEDPEKAKNWQNAGLLLDMLAGGLSSPGEGFLGSLAGAANPAVAQIIKGLTTGDNALKEGGLGHILAHGIAGAAMAAANGGDLLSGALTAGGAEALAPIIAEFLYGKGKKKKT</sequence>
<name>A0A9D1Q3I7_9GAMM</name>
<organism evidence="1 2">
    <name type="scientific">Candidatus Ignatzschineria merdigallinarum</name>
    <dbReference type="NCBI Taxonomy" id="2838621"/>
    <lineage>
        <taxon>Bacteria</taxon>
        <taxon>Pseudomonadati</taxon>
        <taxon>Pseudomonadota</taxon>
        <taxon>Gammaproteobacteria</taxon>
        <taxon>Cardiobacteriales</taxon>
        <taxon>Ignatzschineriaceae</taxon>
        <taxon>Ignatzschineria</taxon>
    </lineage>
</organism>
<comment type="caution">
    <text evidence="1">The sequence shown here is derived from an EMBL/GenBank/DDBJ whole genome shotgun (WGS) entry which is preliminary data.</text>
</comment>
<dbReference type="Proteomes" id="UP000823934">
    <property type="component" value="Unassembled WGS sequence"/>
</dbReference>
<reference evidence="1" key="2">
    <citation type="submission" date="2021-04" db="EMBL/GenBank/DDBJ databases">
        <authorList>
            <person name="Gilroy R."/>
        </authorList>
    </citation>
    <scope>NUCLEOTIDE SEQUENCE</scope>
    <source>
        <strain evidence="1">CHK160-9182</strain>
    </source>
</reference>
<evidence type="ECO:0000313" key="1">
    <source>
        <dbReference type="EMBL" id="HIW05932.1"/>
    </source>
</evidence>
<protein>
    <submittedName>
        <fullName evidence="1">Uncharacterized protein</fullName>
    </submittedName>
</protein>